<reference evidence="1 2" key="1">
    <citation type="submission" date="2015-06" db="EMBL/GenBank/DDBJ databases">
        <title>Improved classification and identification of acetic acid bacteria using matrix-assisted laser desorption/ionization time-of-flight mass spectrometry; Gluconobacter nephelii and Gluconobacter uchimurae are later heterotypic synonyms of Gluconobacter japonicus and Gluconobacter oxydans, respectively.</title>
        <authorList>
            <person name="Li L."/>
            <person name="Cleenwerck I."/>
            <person name="De Vuyst L."/>
            <person name="Vandamme P."/>
        </authorList>
    </citation>
    <scope>NUCLEOTIDE SEQUENCE [LARGE SCALE GENOMIC DNA]</scope>
    <source>
        <strain evidence="1 2">LMG 1552</strain>
    </source>
</reference>
<sequence length="168" mass="19356">MYSWDLQDKNLNKIEIIKKDTFYCVSLSDLELGTFEFSLSGNFDNEKAYIDAELEKGNIYTVISRVDKTLKMHRKSDGDTVLRELLPYIEHAHYPQFSNETHCRKEALITKARILEKMGDYVAALSNYEEAAKIQSTNPIKKKITSLKKRIETLAAKAISNEKNSDRN</sequence>
<gene>
    <name evidence="1" type="ORF">AD933_10740</name>
</gene>
<name>A0A149RLB8_9PROT</name>
<accession>A0A149RLB8</accession>
<dbReference type="Gene3D" id="1.25.40.10">
    <property type="entry name" value="Tetratricopeptide repeat domain"/>
    <property type="match status" value="1"/>
</dbReference>
<evidence type="ECO:0000313" key="2">
    <source>
        <dbReference type="Proteomes" id="UP000075526"/>
    </source>
</evidence>
<evidence type="ECO:0000313" key="1">
    <source>
        <dbReference type="EMBL" id="KXV14834.1"/>
    </source>
</evidence>
<dbReference type="InterPro" id="IPR011990">
    <property type="entry name" value="TPR-like_helical_dom_sf"/>
</dbReference>
<dbReference type="PATRIC" id="fig|178901.13.peg.1103"/>
<comment type="caution">
    <text evidence="1">The sequence shown here is derived from an EMBL/GenBank/DDBJ whole genome shotgun (WGS) entry which is preliminary data.</text>
</comment>
<dbReference type="EMBL" id="LHZF01000170">
    <property type="protein sequence ID" value="KXV14834.1"/>
    <property type="molecule type" value="Genomic_DNA"/>
</dbReference>
<organism evidence="1 2">
    <name type="scientific">Acetobacter malorum</name>
    <dbReference type="NCBI Taxonomy" id="178901"/>
    <lineage>
        <taxon>Bacteria</taxon>
        <taxon>Pseudomonadati</taxon>
        <taxon>Pseudomonadota</taxon>
        <taxon>Alphaproteobacteria</taxon>
        <taxon>Acetobacterales</taxon>
        <taxon>Acetobacteraceae</taxon>
        <taxon>Acetobacter</taxon>
    </lineage>
</organism>
<dbReference type="AlphaFoldDB" id="A0A149RLB8"/>
<protein>
    <submittedName>
        <fullName evidence="1">Uncharacterized protein</fullName>
    </submittedName>
</protein>
<dbReference type="Proteomes" id="UP000075526">
    <property type="component" value="Unassembled WGS sequence"/>
</dbReference>
<proteinExistence type="predicted"/>